<dbReference type="Proteomes" id="UP000248198">
    <property type="component" value="Unassembled WGS sequence"/>
</dbReference>
<evidence type="ECO:0000256" key="2">
    <source>
        <dbReference type="ARBA" id="ARBA00023015"/>
    </source>
</evidence>
<dbReference type="GO" id="GO:0006352">
    <property type="term" value="P:DNA-templated transcription initiation"/>
    <property type="evidence" value="ECO:0007669"/>
    <property type="project" value="InterPro"/>
</dbReference>
<protein>
    <submittedName>
        <fullName evidence="7">RNA polymerase sigma-70 factor (ECF subfamily)</fullName>
    </submittedName>
</protein>
<dbReference type="Gene3D" id="1.10.10.10">
    <property type="entry name" value="Winged helix-like DNA-binding domain superfamily/Winged helix DNA-binding domain"/>
    <property type="match status" value="1"/>
</dbReference>
<evidence type="ECO:0000259" key="5">
    <source>
        <dbReference type="Pfam" id="PF04542"/>
    </source>
</evidence>
<keyword evidence="2" id="KW-0805">Transcription regulation</keyword>
<dbReference type="GO" id="GO:0003677">
    <property type="term" value="F:DNA binding"/>
    <property type="evidence" value="ECO:0007669"/>
    <property type="project" value="InterPro"/>
</dbReference>
<proteinExistence type="inferred from homology"/>
<feature type="domain" description="RNA polymerase sigma factor 70 region 4 type 2" evidence="6">
    <location>
        <begin position="124"/>
        <end position="176"/>
    </location>
</feature>
<evidence type="ECO:0000313" key="7">
    <source>
        <dbReference type="EMBL" id="PYF75470.1"/>
    </source>
</evidence>
<name>A0A318UIT1_9SPHI</name>
<organism evidence="7 8">
    <name type="scientific">Pedobacter nutrimenti</name>
    <dbReference type="NCBI Taxonomy" id="1241337"/>
    <lineage>
        <taxon>Bacteria</taxon>
        <taxon>Pseudomonadati</taxon>
        <taxon>Bacteroidota</taxon>
        <taxon>Sphingobacteriia</taxon>
        <taxon>Sphingobacteriales</taxon>
        <taxon>Sphingobacteriaceae</taxon>
        <taxon>Pedobacter</taxon>
    </lineage>
</organism>
<dbReference type="Pfam" id="PF04542">
    <property type="entry name" value="Sigma70_r2"/>
    <property type="match status" value="1"/>
</dbReference>
<dbReference type="NCBIfam" id="TIGR02937">
    <property type="entry name" value="sigma70-ECF"/>
    <property type="match status" value="1"/>
</dbReference>
<dbReference type="InterPro" id="IPR013249">
    <property type="entry name" value="RNA_pol_sigma70_r4_t2"/>
</dbReference>
<evidence type="ECO:0000256" key="3">
    <source>
        <dbReference type="ARBA" id="ARBA00023082"/>
    </source>
</evidence>
<dbReference type="PANTHER" id="PTHR43133:SF46">
    <property type="entry name" value="RNA POLYMERASE SIGMA-70 FACTOR ECF SUBFAMILY"/>
    <property type="match status" value="1"/>
</dbReference>
<evidence type="ECO:0000256" key="1">
    <source>
        <dbReference type="ARBA" id="ARBA00010641"/>
    </source>
</evidence>
<keyword evidence="3" id="KW-0731">Sigma factor</keyword>
<dbReference type="InterPro" id="IPR014284">
    <property type="entry name" value="RNA_pol_sigma-70_dom"/>
</dbReference>
<accession>A0A318UIT1</accession>
<dbReference type="SUPFAM" id="SSF88946">
    <property type="entry name" value="Sigma2 domain of RNA polymerase sigma factors"/>
    <property type="match status" value="1"/>
</dbReference>
<comment type="caution">
    <text evidence="7">The sequence shown here is derived from an EMBL/GenBank/DDBJ whole genome shotgun (WGS) entry which is preliminary data.</text>
</comment>
<dbReference type="NCBIfam" id="TIGR02985">
    <property type="entry name" value="Sig70_bacteroi1"/>
    <property type="match status" value="1"/>
</dbReference>
<comment type="similarity">
    <text evidence="1">Belongs to the sigma-70 factor family. ECF subfamily.</text>
</comment>
<keyword evidence="8" id="KW-1185">Reference proteome</keyword>
<sequence length="182" mass="21838">MIKYKAFSDAELVALLKENDRFAFNEIYRRYWRIMYLYARKLLFDHKDAEDVVQEVLAYIWTKREEIRITTSLRSYLYGSVRNMVLNMANRKKVIERYLVFFGDFIDKGDFVTDDYIRERELTLAIQAAVVSLPPRMRQIFELSRNEYMSQKNIAEKLNLSDKTVKKQISNALKLLRIKVLR</sequence>
<dbReference type="OrthoDB" id="659569at2"/>
<dbReference type="RefSeq" id="WP_110827645.1">
    <property type="nucleotide sequence ID" value="NZ_QKLU01000002.1"/>
</dbReference>
<keyword evidence="4" id="KW-0804">Transcription</keyword>
<evidence type="ECO:0000313" key="8">
    <source>
        <dbReference type="Proteomes" id="UP000248198"/>
    </source>
</evidence>
<feature type="domain" description="RNA polymerase sigma-70 region 2" evidence="5">
    <location>
        <begin position="27"/>
        <end position="92"/>
    </location>
</feature>
<dbReference type="AlphaFoldDB" id="A0A318UIT1"/>
<dbReference type="InterPro" id="IPR007627">
    <property type="entry name" value="RNA_pol_sigma70_r2"/>
</dbReference>
<dbReference type="EMBL" id="QKLU01000002">
    <property type="protein sequence ID" value="PYF75470.1"/>
    <property type="molecule type" value="Genomic_DNA"/>
</dbReference>
<dbReference type="InterPro" id="IPR013324">
    <property type="entry name" value="RNA_pol_sigma_r3/r4-like"/>
</dbReference>
<reference evidence="7 8" key="1">
    <citation type="submission" date="2018-06" db="EMBL/GenBank/DDBJ databases">
        <title>Genomic Encyclopedia of Archaeal and Bacterial Type Strains, Phase II (KMG-II): from individual species to whole genera.</title>
        <authorList>
            <person name="Goeker M."/>
        </authorList>
    </citation>
    <scope>NUCLEOTIDE SEQUENCE [LARGE SCALE GENOMIC DNA]</scope>
    <source>
        <strain evidence="7 8">DSM 27372</strain>
    </source>
</reference>
<evidence type="ECO:0000256" key="4">
    <source>
        <dbReference type="ARBA" id="ARBA00023163"/>
    </source>
</evidence>
<dbReference type="SUPFAM" id="SSF88659">
    <property type="entry name" value="Sigma3 and sigma4 domains of RNA polymerase sigma factors"/>
    <property type="match status" value="1"/>
</dbReference>
<dbReference type="PANTHER" id="PTHR43133">
    <property type="entry name" value="RNA POLYMERASE ECF-TYPE SIGMA FACTO"/>
    <property type="match status" value="1"/>
</dbReference>
<dbReference type="Pfam" id="PF08281">
    <property type="entry name" value="Sigma70_r4_2"/>
    <property type="match status" value="1"/>
</dbReference>
<evidence type="ECO:0000259" key="6">
    <source>
        <dbReference type="Pfam" id="PF08281"/>
    </source>
</evidence>
<dbReference type="InterPro" id="IPR039425">
    <property type="entry name" value="RNA_pol_sigma-70-like"/>
</dbReference>
<dbReference type="GO" id="GO:0016987">
    <property type="term" value="F:sigma factor activity"/>
    <property type="evidence" value="ECO:0007669"/>
    <property type="project" value="UniProtKB-KW"/>
</dbReference>
<dbReference type="InterPro" id="IPR036388">
    <property type="entry name" value="WH-like_DNA-bd_sf"/>
</dbReference>
<dbReference type="Gene3D" id="1.10.1740.10">
    <property type="match status" value="1"/>
</dbReference>
<dbReference type="InterPro" id="IPR013325">
    <property type="entry name" value="RNA_pol_sigma_r2"/>
</dbReference>
<gene>
    <name evidence="7" type="ORF">B0O44_10219</name>
</gene>
<dbReference type="InterPro" id="IPR014327">
    <property type="entry name" value="RNA_pol_sigma70_bacteroid"/>
</dbReference>